<comment type="caution">
    <text evidence="1">The sequence shown here is derived from an EMBL/GenBank/DDBJ whole genome shotgun (WGS) entry which is preliminary data.</text>
</comment>
<evidence type="ECO:0000313" key="1">
    <source>
        <dbReference type="EMBL" id="MCI16772.1"/>
    </source>
</evidence>
<evidence type="ECO:0000313" key="2">
    <source>
        <dbReference type="Proteomes" id="UP000265520"/>
    </source>
</evidence>
<dbReference type="EMBL" id="LXQA010102390">
    <property type="protein sequence ID" value="MCI16772.1"/>
    <property type="molecule type" value="Genomic_DNA"/>
</dbReference>
<sequence>CKCHKSVTPASSAYYCSRYVKHVFQMVPRFRVKLRITNGTGDAVFVVFDGNMQCLLGEQCATLVSFARV</sequence>
<dbReference type="SUPFAM" id="SSF50249">
    <property type="entry name" value="Nucleic acid-binding proteins"/>
    <property type="match status" value="1"/>
</dbReference>
<name>A0A392PYP7_9FABA</name>
<dbReference type="Gene3D" id="2.40.50.140">
    <property type="entry name" value="Nucleic acid-binding proteins"/>
    <property type="match status" value="1"/>
</dbReference>
<dbReference type="Proteomes" id="UP000265520">
    <property type="component" value="Unassembled WGS sequence"/>
</dbReference>
<keyword evidence="2" id="KW-1185">Reference proteome</keyword>
<feature type="non-terminal residue" evidence="1">
    <location>
        <position position="1"/>
    </location>
</feature>
<organism evidence="1 2">
    <name type="scientific">Trifolium medium</name>
    <dbReference type="NCBI Taxonomy" id="97028"/>
    <lineage>
        <taxon>Eukaryota</taxon>
        <taxon>Viridiplantae</taxon>
        <taxon>Streptophyta</taxon>
        <taxon>Embryophyta</taxon>
        <taxon>Tracheophyta</taxon>
        <taxon>Spermatophyta</taxon>
        <taxon>Magnoliopsida</taxon>
        <taxon>eudicotyledons</taxon>
        <taxon>Gunneridae</taxon>
        <taxon>Pentapetalae</taxon>
        <taxon>rosids</taxon>
        <taxon>fabids</taxon>
        <taxon>Fabales</taxon>
        <taxon>Fabaceae</taxon>
        <taxon>Papilionoideae</taxon>
        <taxon>50 kb inversion clade</taxon>
        <taxon>NPAAA clade</taxon>
        <taxon>Hologalegina</taxon>
        <taxon>IRL clade</taxon>
        <taxon>Trifolieae</taxon>
        <taxon>Trifolium</taxon>
    </lineage>
</organism>
<protein>
    <submittedName>
        <fullName evidence="1">Replication factor A protein</fullName>
    </submittedName>
</protein>
<proteinExistence type="predicted"/>
<reference evidence="1 2" key="1">
    <citation type="journal article" date="2018" name="Front. Plant Sci.">
        <title>Red Clover (Trifolium pratense) and Zigzag Clover (T. medium) - A Picture of Genomic Similarities and Differences.</title>
        <authorList>
            <person name="Dluhosova J."/>
            <person name="Istvanek J."/>
            <person name="Nedelnik J."/>
            <person name="Repkova J."/>
        </authorList>
    </citation>
    <scope>NUCLEOTIDE SEQUENCE [LARGE SCALE GENOMIC DNA]</scope>
    <source>
        <strain evidence="2">cv. 10/8</strain>
        <tissue evidence="1">Leaf</tissue>
    </source>
</reference>
<accession>A0A392PYP7</accession>
<dbReference type="InterPro" id="IPR012340">
    <property type="entry name" value="NA-bd_OB-fold"/>
</dbReference>
<dbReference type="AlphaFoldDB" id="A0A392PYP7"/>